<proteinExistence type="predicted"/>
<evidence type="ECO:0000313" key="3">
    <source>
        <dbReference type="EMBL" id="KAL3854842.1"/>
    </source>
</evidence>
<dbReference type="Proteomes" id="UP001634394">
    <property type="component" value="Unassembled WGS sequence"/>
</dbReference>
<organism evidence="3 4">
    <name type="scientific">Sinanodonta woodiana</name>
    <name type="common">Chinese pond mussel</name>
    <name type="synonym">Anodonta woodiana</name>
    <dbReference type="NCBI Taxonomy" id="1069815"/>
    <lineage>
        <taxon>Eukaryota</taxon>
        <taxon>Metazoa</taxon>
        <taxon>Spiralia</taxon>
        <taxon>Lophotrochozoa</taxon>
        <taxon>Mollusca</taxon>
        <taxon>Bivalvia</taxon>
        <taxon>Autobranchia</taxon>
        <taxon>Heteroconchia</taxon>
        <taxon>Palaeoheterodonta</taxon>
        <taxon>Unionida</taxon>
        <taxon>Unionoidea</taxon>
        <taxon>Unionidae</taxon>
        <taxon>Unioninae</taxon>
        <taxon>Sinanodonta</taxon>
    </lineage>
</organism>
<comment type="caution">
    <text evidence="3">The sequence shown here is derived from an EMBL/GenBank/DDBJ whole genome shotgun (WGS) entry which is preliminary data.</text>
</comment>
<protein>
    <submittedName>
        <fullName evidence="3">Uncharacterized protein</fullName>
    </submittedName>
</protein>
<dbReference type="AlphaFoldDB" id="A0ABD3V2T5"/>
<dbReference type="EMBL" id="JBJQND010000014">
    <property type="protein sequence ID" value="KAL3854842.1"/>
    <property type="molecule type" value="Genomic_DNA"/>
</dbReference>
<keyword evidence="2" id="KW-0472">Membrane</keyword>
<name>A0ABD3V2T5_SINWO</name>
<gene>
    <name evidence="3" type="ORF">ACJMK2_014081</name>
</gene>
<reference evidence="3 4" key="1">
    <citation type="submission" date="2024-11" db="EMBL/GenBank/DDBJ databases">
        <title>Chromosome-level genome assembly of the freshwater bivalve Anodonta woodiana.</title>
        <authorList>
            <person name="Chen X."/>
        </authorList>
    </citation>
    <scope>NUCLEOTIDE SEQUENCE [LARGE SCALE GENOMIC DNA]</scope>
    <source>
        <strain evidence="3">MN2024</strain>
        <tissue evidence="3">Gills</tissue>
    </source>
</reference>
<evidence type="ECO:0000256" key="1">
    <source>
        <dbReference type="SAM" id="MobiDB-lite"/>
    </source>
</evidence>
<feature type="region of interest" description="Disordered" evidence="1">
    <location>
        <begin position="170"/>
        <end position="209"/>
    </location>
</feature>
<feature type="transmembrane region" description="Helical" evidence="2">
    <location>
        <begin position="119"/>
        <end position="140"/>
    </location>
</feature>
<sequence>MGPSYNGVFLFVFVLFELFFGVIQMDNQQDFQRDRRESETNSTVIYLDQKPLQEQNYSFIRSRGAMCNGTLENGTTALFLCNKGQSLDIVHLSDNACCPGMITTAKTTSTVQSEPEVDILTAVSISVTCAVVVTVCLTLYCCCCQRKQRNSHPSRVKMMWMRRSLGKQLDSNNRLDGTHHTLLVSNNGNSLKEDQGSKEMEKGENEDRLNLVKITITNPSNEHINDDQ</sequence>
<keyword evidence="2" id="KW-1133">Transmembrane helix</keyword>
<keyword evidence="4" id="KW-1185">Reference proteome</keyword>
<accession>A0ABD3V2T5</accession>
<evidence type="ECO:0000256" key="2">
    <source>
        <dbReference type="SAM" id="Phobius"/>
    </source>
</evidence>
<feature type="transmembrane region" description="Helical" evidence="2">
    <location>
        <begin position="6"/>
        <end position="25"/>
    </location>
</feature>
<evidence type="ECO:0000313" key="4">
    <source>
        <dbReference type="Proteomes" id="UP001634394"/>
    </source>
</evidence>
<keyword evidence="2" id="KW-0812">Transmembrane</keyword>
<feature type="compositionally biased region" description="Basic and acidic residues" evidence="1">
    <location>
        <begin position="191"/>
        <end position="209"/>
    </location>
</feature>